<dbReference type="EMBL" id="JAINDJ010000004">
    <property type="protein sequence ID" value="KAG9451309.1"/>
    <property type="molecule type" value="Genomic_DNA"/>
</dbReference>
<dbReference type="Gene3D" id="3.40.30.10">
    <property type="entry name" value="Glutaredoxin"/>
    <property type="match status" value="1"/>
</dbReference>
<dbReference type="PROSITE" id="PS50405">
    <property type="entry name" value="GST_CTER"/>
    <property type="match status" value="1"/>
</dbReference>
<dbReference type="AlphaFoldDB" id="A0AAV7ERU8"/>
<keyword evidence="3" id="KW-0963">Cytoplasm</keyword>
<dbReference type="Proteomes" id="UP000825729">
    <property type="component" value="Unassembled WGS sequence"/>
</dbReference>
<accession>A0AAV7ERU8</accession>
<dbReference type="SFLD" id="SFLDS00019">
    <property type="entry name" value="Glutathione_Transferase_(cytos"/>
    <property type="match status" value="1"/>
</dbReference>
<dbReference type="CDD" id="cd03185">
    <property type="entry name" value="GST_C_Tau"/>
    <property type="match status" value="1"/>
</dbReference>
<evidence type="ECO:0000256" key="1">
    <source>
        <dbReference type="ARBA" id="ARBA00022679"/>
    </source>
</evidence>
<evidence type="ECO:0000313" key="6">
    <source>
        <dbReference type="EMBL" id="KAG9451309.1"/>
    </source>
</evidence>
<dbReference type="FunFam" id="1.20.1050.10:FF:000016">
    <property type="entry name" value="Glutathione S-transferase U9"/>
    <property type="match status" value="1"/>
</dbReference>
<name>A0AAV7ERU8_ARIFI</name>
<proteinExistence type="inferred from homology"/>
<feature type="domain" description="GST N-terminal" evidence="4">
    <location>
        <begin position="2"/>
        <end position="81"/>
    </location>
</feature>
<dbReference type="PANTHER" id="PTHR11260">
    <property type="entry name" value="GLUTATHIONE S-TRANSFERASE, GST, SUPERFAMILY, GST DOMAIN CONTAINING"/>
    <property type="match status" value="1"/>
</dbReference>
<comment type="caution">
    <text evidence="6">The sequence shown here is derived from an EMBL/GenBank/DDBJ whole genome shotgun (WGS) entry which is preliminary data.</text>
</comment>
<dbReference type="Gene3D" id="1.20.1050.10">
    <property type="match status" value="1"/>
</dbReference>
<dbReference type="GO" id="GO:0009407">
    <property type="term" value="P:toxin catabolic process"/>
    <property type="evidence" value="ECO:0007669"/>
    <property type="project" value="UniProtKB-ARBA"/>
</dbReference>
<feature type="domain" description="GST C-terminal" evidence="5">
    <location>
        <begin position="86"/>
        <end position="217"/>
    </location>
</feature>
<keyword evidence="1 3" id="KW-0808">Transferase</keyword>
<comment type="similarity">
    <text evidence="3">Belongs to the GST superfamily.</text>
</comment>
<dbReference type="InterPro" id="IPR036282">
    <property type="entry name" value="Glutathione-S-Trfase_C_sf"/>
</dbReference>
<comment type="subcellular location">
    <subcellularLocation>
        <location evidence="3">Cytoplasm</location>
        <location evidence="3">Cytosol</location>
    </subcellularLocation>
</comment>
<dbReference type="InterPro" id="IPR040079">
    <property type="entry name" value="Glutathione_S-Trfase"/>
</dbReference>
<evidence type="ECO:0000256" key="3">
    <source>
        <dbReference type="RuleBase" id="RU369102"/>
    </source>
</evidence>
<sequence>MDGVKLYGFWASPYSRRIEWALKLKGIPYQYVEEDLRNKSPDLLSYNPVTKKVPVLLHDGKPITESLVILEYIDETWTDSPFLPKDPYQRSRARFWAAFSDQPVSGDAMGSTGEEQEAAKNERIERLRVLEKGIGEDFPDGTPYFHGQNPGFLDIVIGSLCCEHEAFEEATGIELFDPERNPLITKWLTAMKEHPVVKETAPDRKKLVAFLRRLREMALSSKSSKV</sequence>
<dbReference type="GO" id="GO:0005829">
    <property type="term" value="C:cytosol"/>
    <property type="evidence" value="ECO:0007669"/>
    <property type="project" value="UniProtKB-SubCell"/>
</dbReference>
<comment type="catalytic activity">
    <reaction evidence="2 3">
        <text>RX + glutathione = an S-substituted glutathione + a halide anion + H(+)</text>
        <dbReference type="Rhea" id="RHEA:16437"/>
        <dbReference type="ChEBI" id="CHEBI:15378"/>
        <dbReference type="ChEBI" id="CHEBI:16042"/>
        <dbReference type="ChEBI" id="CHEBI:17792"/>
        <dbReference type="ChEBI" id="CHEBI:57925"/>
        <dbReference type="ChEBI" id="CHEBI:90779"/>
        <dbReference type="EC" id="2.5.1.18"/>
    </reaction>
</comment>
<dbReference type="CDD" id="cd03058">
    <property type="entry name" value="GST_N_Tau"/>
    <property type="match status" value="1"/>
</dbReference>
<gene>
    <name evidence="6" type="ORF">H6P81_011274</name>
</gene>
<dbReference type="PROSITE" id="PS50404">
    <property type="entry name" value="GST_NTER"/>
    <property type="match status" value="1"/>
</dbReference>
<dbReference type="SUPFAM" id="SSF52833">
    <property type="entry name" value="Thioredoxin-like"/>
    <property type="match status" value="1"/>
</dbReference>
<reference evidence="6 7" key="1">
    <citation type="submission" date="2021-07" db="EMBL/GenBank/DDBJ databases">
        <title>The Aristolochia fimbriata genome: insights into angiosperm evolution, floral development and chemical biosynthesis.</title>
        <authorList>
            <person name="Jiao Y."/>
        </authorList>
    </citation>
    <scope>NUCLEOTIDE SEQUENCE [LARGE SCALE GENOMIC DNA]</scope>
    <source>
        <strain evidence="6">IBCAS-2021</strain>
        <tissue evidence="6">Leaf</tissue>
    </source>
</reference>
<keyword evidence="7" id="KW-1185">Reference proteome</keyword>
<dbReference type="Pfam" id="PF02798">
    <property type="entry name" value="GST_N"/>
    <property type="match status" value="1"/>
</dbReference>
<evidence type="ECO:0000256" key="2">
    <source>
        <dbReference type="ARBA" id="ARBA00047960"/>
    </source>
</evidence>
<evidence type="ECO:0000259" key="4">
    <source>
        <dbReference type="PROSITE" id="PS50404"/>
    </source>
</evidence>
<dbReference type="InterPro" id="IPR045074">
    <property type="entry name" value="GST_C_Tau"/>
</dbReference>
<evidence type="ECO:0000259" key="5">
    <source>
        <dbReference type="PROSITE" id="PS50405"/>
    </source>
</evidence>
<organism evidence="6 7">
    <name type="scientific">Aristolochia fimbriata</name>
    <name type="common">White veined hardy Dutchman's pipe vine</name>
    <dbReference type="NCBI Taxonomy" id="158543"/>
    <lineage>
        <taxon>Eukaryota</taxon>
        <taxon>Viridiplantae</taxon>
        <taxon>Streptophyta</taxon>
        <taxon>Embryophyta</taxon>
        <taxon>Tracheophyta</taxon>
        <taxon>Spermatophyta</taxon>
        <taxon>Magnoliopsida</taxon>
        <taxon>Magnoliidae</taxon>
        <taxon>Piperales</taxon>
        <taxon>Aristolochiaceae</taxon>
        <taxon>Aristolochia</taxon>
    </lineage>
</organism>
<dbReference type="InterPro" id="IPR045073">
    <property type="entry name" value="Omega/Tau-like"/>
</dbReference>
<protein>
    <recommendedName>
        <fullName evidence="3">Glutathione S-transferase</fullName>
        <ecNumber evidence="3">2.5.1.18</ecNumber>
    </recommendedName>
</protein>
<dbReference type="SFLD" id="SFLDG00358">
    <property type="entry name" value="Main_(cytGST)"/>
    <property type="match status" value="1"/>
</dbReference>
<dbReference type="SFLD" id="SFLDG01152">
    <property type="entry name" value="Main.3:_Omega-_and_Tau-like"/>
    <property type="match status" value="1"/>
</dbReference>
<dbReference type="SUPFAM" id="SSF47616">
    <property type="entry name" value="GST C-terminal domain-like"/>
    <property type="match status" value="1"/>
</dbReference>
<dbReference type="PANTHER" id="PTHR11260:SF622">
    <property type="entry name" value="GLUTATHIONE S-TRANSFERASE"/>
    <property type="match status" value="1"/>
</dbReference>
<dbReference type="InterPro" id="IPR004045">
    <property type="entry name" value="Glutathione_S-Trfase_N"/>
</dbReference>
<dbReference type="InterPro" id="IPR010987">
    <property type="entry name" value="Glutathione-S-Trfase_C-like"/>
</dbReference>
<dbReference type="GO" id="GO:0004364">
    <property type="term" value="F:glutathione transferase activity"/>
    <property type="evidence" value="ECO:0007669"/>
    <property type="project" value="UniProtKB-UniRule"/>
</dbReference>
<dbReference type="EC" id="2.5.1.18" evidence="3"/>
<comment type="function">
    <text evidence="3">Is involved in the conjugation of reduced glutathione to a wide number of exogenous and endogenous hydrophobic electrophiles.</text>
</comment>
<evidence type="ECO:0000313" key="7">
    <source>
        <dbReference type="Proteomes" id="UP000825729"/>
    </source>
</evidence>
<dbReference type="InterPro" id="IPR036249">
    <property type="entry name" value="Thioredoxin-like_sf"/>
</dbReference>
<dbReference type="GO" id="GO:0006749">
    <property type="term" value="P:glutathione metabolic process"/>
    <property type="evidence" value="ECO:0007669"/>
    <property type="project" value="InterPro"/>
</dbReference>
<dbReference type="FunFam" id="3.40.30.10:FF:000197">
    <property type="entry name" value="Glutathione S-transferase U10"/>
    <property type="match status" value="1"/>
</dbReference>